<dbReference type="Proteomes" id="UP000430232">
    <property type="component" value="Unassembled WGS sequence"/>
</dbReference>
<proteinExistence type="predicted"/>
<sequence>MSASVRRVFRTKWFHKAAGKAAGKAGIADGELCRAVRALARGQGVDLGGNVWKKRLDGNRQRRIVPGKVGHTWVFVFLFAKCDRENIDAHELRAFRKLAADVGRCTDVDIATLAALNEWVEIRNG</sequence>
<evidence type="ECO:0000313" key="1">
    <source>
        <dbReference type="EMBL" id="KAB0631940.1"/>
    </source>
</evidence>
<evidence type="ECO:0000313" key="3">
    <source>
        <dbReference type="Proteomes" id="UP000430232"/>
    </source>
</evidence>
<dbReference type="AlphaFoldDB" id="A0A6H9T439"/>
<dbReference type="Proteomes" id="UP000494222">
    <property type="component" value="Unassembled WGS sequence"/>
</dbReference>
<dbReference type="GeneID" id="99792623"/>
<accession>A0A6H9T439</accession>
<dbReference type="Pfam" id="PF06296">
    <property type="entry name" value="RelE"/>
    <property type="match status" value="1"/>
</dbReference>
<evidence type="ECO:0000313" key="4">
    <source>
        <dbReference type="Proteomes" id="UP000494222"/>
    </source>
</evidence>
<gene>
    <name evidence="2" type="ORF">BLA24064_05333</name>
    <name evidence="1" type="ORF">F7R21_30520</name>
</gene>
<dbReference type="PIRSF" id="PIRSF018634">
    <property type="entry name" value="UCP018634"/>
    <property type="match status" value="1"/>
</dbReference>
<dbReference type="EMBL" id="CABVPL010000053">
    <property type="protein sequence ID" value="VWC11835.1"/>
    <property type="molecule type" value="Genomic_DNA"/>
</dbReference>
<evidence type="ECO:0000313" key="2">
    <source>
        <dbReference type="EMBL" id="VWC11835.1"/>
    </source>
</evidence>
<dbReference type="InterPro" id="IPR009387">
    <property type="entry name" value="HigB-2"/>
</dbReference>
<organism evidence="1 3">
    <name type="scientific">Burkholderia latens</name>
    <dbReference type="NCBI Taxonomy" id="488446"/>
    <lineage>
        <taxon>Bacteria</taxon>
        <taxon>Pseudomonadati</taxon>
        <taxon>Pseudomonadota</taxon>
        <taxon>Betaproteobacteria</taxon>
        <taxon>Burkholderiales</taxon>
        <taxon>Burkholderiaceae</taxon>
        <taxon>Burkholderia</taxon>
        <taxon>Burkholderia cepacia complex</taxon>
    </lineage>
</organism>
<dbReference type="RefSeq" id="WP_151068271.1">
    <property type="nucleotide sequence ID" value="NZ_CABVPL010000053.1"/>
</dbReference>
<protein>
    <submittedName>
        <fullName evidence="2">Toxin RelE</fullName>
    </submittedName>
    <submittedName>
        <fullName evidence="1">Type II toxin-antitoxin system RelE/ParE family toxin</fullName>
    </submittedName>
</protein>
<dbReference type="EMBL" id="VZOJ01000144">
    <property type="protein sequence ID" value="KAB0631940.1"/>
    <property type="molecule type" value="Genomic_DNA"/>
</dbReference>
<reference evidence="1 3" key="1">
    <citation type="submission" date="2019-09" db="EMBL/GenBank/DDBJ databases">
        <title>Draft genome sequences of 48 bacterial type strains from the CCUG.</title>
        <authorList>
            <person name="Tunovic T."/>
            <person name="Pineiro-Iglesias B."/>
            <person name="Unosson C."/>
            <person name="Inganas E."/>
            <person name="Ohlen M."/>
            <person name="Cardew S."/>
            <person name="Jensie-Markopoulos S."/>
            <person name="Salva-Serra F."/>
            <person name="Jaen-Luchoro D."/>
            <person name="Karlsson R."/>
            <person name="Svensson-Stadler L."/>
            <person name="Chun J."/>
            <person name="Moore E."/>
        </authorList>
    </citation>
    <scope>NUCLEOTIDE SEQUENCE [LARGE SCALE GENOMIC DNA]</scope>
    <source>
        <strain evidence="1 3">CCUG 54555</strain>
    </source>
</reference>
<name>A0A6H9T439_9BURK</name>
<dbReference type="OrthoDB" id="8607264at2"/>
<reference evidence="2 4" key="2">
    <citation type="submission" date="2019-09" db="EMBL/GenBank/DDBJ databases">
        <authorList>
            <person name="Depoorter E."/>
        </authorList>
    </citation>
    <scope>NUCLEOTIDE SEQUENCE [LARGE SCALE GENOMIC DNA]</scope>
    <source>
        <strain evidence="2">LMG 24064</strain>
    </source>
</reference>
<keyword evidence="3" id="KW-1185">Reference proteome</keyword>